<dbReference type="AlphaFoldDB" id="A0A4P6FLC5"/>
<proteinExistence type="predicted"/>
<dbReference type="CDD" id="cd05399">
    <property type="entry name" value="NT_Rel-Spo_like"/>
    <property type="match status" value="1"/>
</dbReference>
<dbReference type="SMART" id="SM00954">
    <property type="entry name" value="RelA_SpoT"/>
    <property type="match status" value="1"/>
</dbReference>
<dbReference type="GO" id="GO:0015969">
    <property type="term" value="P:guanosine tetraphosphate metabolic process"/>
    <property type="evidence" value="ECO:0007669"/>
    <property type="project" value="InterPro"/>
</dbReference>
<accession>A0A4P6FLC5</accession>
<keyword evidence="3" id="KW-1185">Reference proteome</keyword>
<evidence type="ECO:0000259" key="1">
    <source>
        <dbReference type="SMART" id="SM00954"/>
    </source>
</evidence>
<protein>
    <recommendedName>
        <fullName evidence="1">RelA/SpoT domain-containing protein</fullName>
    </recommendedName>
</protein>
<evidence type="ECO:0000313" key="2">
    <source>
        <dbReference type="EMBL" id="QAY74857.1"/>
    </source>
</evidence>
<dbReference type="OrthoDB" id="9801824at2"/>
<dbReference type="KEGG" id="agf:ET445_04410"/>
<evidence type="ECO:0000313" key="3">
    <source>
        <dbReference type="Proteomes" id="UP000291259"/>
    </source>
</evidence>
<dbReference type="PANTHER" id="PTHR41773">
    <property type="entry name" value="GTP PYROPHOSPHATASE-RELATED"/>
    <property type="match status" value="1"/>
</dbReference>
<feature type="domain" description="RelA/SpoT" evidence="1">
    <location>
        <begin position="86"/>
        <end position="202"/>
    </location>
</feature>
<dbReference type="InterPro" id="IPR007685">
    <property type="entry name" value="RelA_SpoT"/>
</dbReference>
<name>A0A4P6FLC5_9MICO</name>
<gene>
    <name evidence="2" type="ORF">ET445_04410</name>
</gene>
<dbReference type="EMBL" id="CP035491">
    <property type="protein sequence ID" value="QAY74857.1"/>
    <property type="molecule type" value="Genomic_DNA"/>
</dbReference>
<dbReference type="Pfam" id="PF04607">
    <property type="entry name" value="RelA_SpoT"/>
    <property type="match status" value="1"/>
</dbReference>
<dbReference type="Gene3D" id="3.30.460.10">
    <property type="entry name" value="Beta Polymerase, domain 2"/>
    <property type="match status" value="1"/>
</dbReference>
<dbReference type="Proteomes" id="UP000291259">
    <property type="component" value="Chromosome"/>
</dbReference>
<dbReference type="SUPFAM" id="SSF81301">
    <property type="entry name" value="Nucleotidyltransferase"/>
    <property type="match status" value="1"/>
</dbReference>
<sequence length="415" mass="45979">MLPKQIARVRFPSSAPSESSPLARSSRRPGTLTLVDEQVRNDALIAEEFARYDRELPRYEALRAEVQADFERRLEEAGFKYFEVTTRVKSRHSFERKVRRAPDGVVRDLLGARVIANFQGDLPGMERVVREALVVDDDSWIDKGELLAPDAFGYRSVQFVGSIPDDAGAPTRFEVEVQLRTALSDTWSELEHDFRYKSPRQLPRDVDRLFALSAALLEQADTNLDQIRGRVEGPAPAGAPGDGAGEKGYIVRFIQYDGDSRSLDQSLTAALDVPFGPVTGAGRELRSVVRAAGWRQYDELAAGFAEYSELGRRLAIACASTERGILLTDAEPNRRAQSFRGIGTYWTALAAALLADASLFESRVPPGRLGEYRTVAAYLFEHPDESALEVRARYQRLAAPAGSLEDAAFGPIRLD</sequence>
<reference evidence="2 3" key="1">
    <citation type="submission" date="2019-01" db="EMBL/GenBank/DDBJ databases">
        <title>Genome sequencing of strain FW100M-8.</title>
        <authorList>
            <person name="Heo J."/>
            <person name="Kim S.-J."/>
            <person name="Kim J.-S."/>
            <person name="Hong S.-B."/>
            <person name="Kwon S.-W."/>
        </authorList>
    </citation>
    <scope>NUCLEOTIDE SEQUENCE [LARGE SCALE GENOMIC DNA]</scope>
    <source>
        <strain evidence="2 3">FW100M-8</strain>
    </source>
</reference>
<organism evidence="2 3">
    <name type="scientific">Agromyces protaetiae</name>
    <dbReference type="NCBI Taxonomy" id="2509455"/>
    <lineage>
        <taxon>Bacteria</taxon>
        <taxon>Bacillati</taxon>
        <taxon>Actinomycetota</taxon>
        <taxon>Actinomycetes</taxon>
        <taxon>Micrococcales</taxon>
        <taxon>Microbacteriaceae</taxon>
        <taxon>Agromyces</taxon>
    </lineage>
</organism>
<dbReference type="InterPro" id="IPR043519">
    <property type="entry name" value="NT_sf"/>
</dbReference>
<dbReference type="Gene3D" id="1.10.287.860">
    <property type="entry name" value="Nucleotidyltransferase"/>
    <property type="match status" value="1"/>
</dbReference>
<dbReference type="PANTHER" id="PTHR41773:SF1">
    <property type="entry name" value="RELA_SPOT DOMAIN-CONTAINING PROTEIN"/>
    <property type="match status" value="1"/>
</dbReference>